<dbReference type="SUPFAM" id="SSF48366">
    <property type="entry name" value="Ras GEF"/>
    <property type="match status" value="1"/>
</dbReference>
<dbReference type="SMART" id="SM00229">
    <property type="entry name" value="RasGEFN"/>
    <property type="match status" value="1"/>
</dbReference>
<dbReference type="InterPro" id="IPR000651">
    <property type="entry name" value="Ras-like_Gua-exchang_fac_N"/>
</dbReference>
<dbReference type="PANTHER" id="PTHR23113:SF368">
    <property type="entry name" value="CELL DIVISION CONTROL PROTEIN 25"/>
    <property type="match status" value="1"/>
</dbReference>
<keyword evidence="2 3" id="KW-0344">Guanine-nucleotide releasing factor</keyword>
<dbReference type="InterPro" id="IPR036028">
    <property type="entry name" value="SH3-like_dom_sf"/>
</dbReference>
<dbReference type="InterPro" id="IPR008937">
    <property type="entry name" value="Ras-like_GEF"/>
</dbReference>
<dbReference type="Pfam" id="PF00018">
    <property type="entry name" value="SH3_1"/>
    <property type="match status" value="1"/>
</dbReference>
<organism evidence="9 10">
    <name type="scientific">Lentinula raphanica</name>
    <dbReference type="NCBI Taxonomy" id="153919"/>
    <lineage>
        <taxon>Eukaryota</taxon>
        <taxon>Fungi</taxon>
        <taxon>Dikarya</taxon>
        <taxon>Basidiomycota</taxon>
        <taxon>Agaricomycotina</taxon>
        <taxon>Agaricomycetes</taxon>
        <taxon>Agaricomycetidae</taxon>
        <taxon>Agaricales</taxon>
        <taxon>Marasmiineae</taxon>
        <taxon>Omphalotaceae</taxon>
        <taxon>Lentinula</taxon>
    </lineage>
</organism>
<dbReference type="SMART" id="SM00147">
    <property type="entry name" value="RasGEF"/>
    <property type="match status" value="1"/>
</dbReference>
<feature type="compositionally biased region" description="Low complexity" evidence="5">
    <location>
        <begin position="65"/>
        <end position="92"/>
    </location>
</feature>
<dbReference type="AlphaFoldDB" id="A0AA38PMV7"/>
<feature type="domain" description="N-terminal Ras-GEF" evidence="8">
    <location>
        <begin position="338"/>
        <end position="478"/>
    </location>
</feature>
<dbReference type="CDD" id="cd00174">
    <property type="entry name" value="SH3"/>
    <property type="match status" value="1"/>
</dbReference>
<feature type="region of interest" description="Disordered" evidence="5">
    <location>
        <begin position="54"/>
        <end position="92"/>
    </location>
</feature>
<evidence type="ECO:0000256" key="4">
    <source>
        <dbReference type="PROSITE-ProRule" id="PRU00192"/>
    </source>
</evidence>
<evidence type="ECO:0000259" key="7">
    <source>
        <dbReference type="PROSITE" id="PS50009"/>
    </source>
</evidence>
<proteinExistence type="predicted"/>
<feature type="region of interest" description="Disordered" evidence="5">
    <location>
        <begin position="193"/>
        <end position="306"/>
    </location>
</feature>
<sequence length="758" mass="86324">MGIRYLPTLITGPMCDGRCKLHFVFTNLVPTSMAVATTSHSQAVRQRLNLSIDPQVPSSSPIQLSPDSPYTSSSSARPSSDNASTSPTSSSSDSIIFSVLCMHDFFSDDPTLLSFNKNEILDIIKQEESGWWAATRRDVGEVAWIPQAFVKPLQEDMAERLLNVREELRVYEYEAEQLYLSAPISLIRYDLEESERTSTSPSPHVLEGYASRSMADQRRQRYPSPSPATPMPQSLPTNLFPKSITNKSTPPTIKEQDIPSSSSQSRGSPWSARRPLPPLAPLSEESLRHDPSVSPDTKRRDEKIKKLTGSDEALEYLNAVNPPWYLKPRHANEIQIDAEGKVISGTRIALVERLVWDIIPSAKTLREDPRDKYRRMFLTTFRTFMTPDDLFDALVDTYRMPYPESLSESEFDDWKDRCLQPTQRQILALFTMWLEEYKLLEEEPYISRRLIEFLGLITPPSPLATTAQGIVESITRLTFQTSSPAVVSPTDRRRKKPSKNELLNFQPSDVAEQLALYEFKLYSKVTCFDCISQAAHGTKSSGCTRSREALTAFCATHDKVAAWVTNTILNCTLLSRRSDTVDFWIKVAEKCRNLNNFASMSAIINALSSTVIKRLSLTWLHVGRKSTLDILLKYNEPSGGFSTYRQLHQNAMDSPCVPFIGMYLTELVHIKDQYSDEAGRVSMIQRQRWYDVIMTMLQSQAKPYTIAENETMKFIQNNLRERITTKDWQSKFWARSLEVQKLEREHADIRRGLERAGF</sequence>
<dbReference type="InterPro" id="IPR001452">
    <property type="entry name" value="SH3_domain"/>
</dbReference>
<accession>A0AA38PMV7</accession>
<dbReference type="Gene3D" id="1.10.840.10">
    <property type="entry name" value="Ras guanine-nucleotide exchange factors catalytic domain"/>
    <property type="match status" value="1"/>
</dbReference>
<dbReference type="EMBL" id="MU805935">
    <property type="protein sequence ID" value="KAJ3845563.1"/>
    <property type="molecule type" value="Genomic_DNA"/>
</dbReference>
<name>A0AA38PMV7_9AGAR</name>
<evidence type="ECO:0000259" key="8">
    <source>
        <dbReference type="PROSITE" id="PS50212"/>
    </source>
</evidence>
<dbReference type="PANTHER" id="PTHR23113">
    <property type="entry name" value="GUANINE NUCLEOTIDE EXCHANGE FACTOR"/>
    <property type="match status" value="1"/>
</dbReference>
<evidence type="ECO:0000313" key="10">
    <source>
        <dbReference type="Proteomes" id="UP001163846"/>
    </source>
</evidence>
<dbReference type="CDD" id="cd06224">
    <property type="entry name" value="REM"/>
    <property type="match status" value="1"/>
</dbReference>
<dbReference type="GO" id="GO:0005886">
    <property type="term" value="C:plasma membrane"/>
    <property type="evidence" value="ECO:0007669"/>
    <property type="project" value="TreeGrafter"/>
</dbReference>
<dbReference type="SUPFAM" id="SSF50044">
    <property type="entry name" value="SH3-domain"/>
    <property type="match status" value="1"/>
</dbReference>
<dbReference type="Gene3D" id="1.20.870.10">
    <property type="entry name" value="Son of sevenless (SoS) protein Chain: S domain 1"/>
    <property type="match status" value="1"/>
</dbReference>
<dbReference type="PROSITE" id="PS50212">
    <property type="entry name" value="RASGEF_NTER"/>
    <property type="match status" value="1"/>
</dbReference>
<gene>
    <name evidence="9" type="ORF">F5878DRAFT_599099</name>
</gene>
<feature type="domain" description="SH3" evidence="6">
    <location>
        <begin position="94"/>
        <end position="155"/>
    </location>
</feature>
<dbReference type="InterPro" id="IPR001895">
    <property type="entry name" value="RASGEF_cat_dom"/>
</dbReference>
<evidence type="ECO:0000259" key="6">
    <source>
        <dbReference type="PROSITE" id="PS50002"/>
    </source>
</evidence>
<keyword evidence="10" id="KW-1185">Reference proteome</keyword>
<reference evidence="9" key="1">
    <citation type="submission" date="2022-08" db="EMBL/GenBank/DDBJ databases">
        <authorList>
            <consortium name="DOE Joint Genome Institute"/>
            <person name="Min B."/>
            <person name="Riley R."/>
            <person name="Sierra-Patev S."/>
            <person name="Naranjo-Ortiz M."/>
            <person name="Looney B."/>
            <person name="Konkel Z."/>
            <person name="Slot J.C."/>
            <person name="Sakamoto Y."/>
            <person name="Steenwyk J.L."/>
            <person name="Rokas A."/>
            <person name="Carro J."/>
            <person name="Camarero S."/>
            <person name="Ferreira P."/>
            <person name="Molpeceres G."/>
            <person name="Ruiz-Duenas F.J."/>
            <person name="Serrano A."/>
            <person name="Henrissat B."/>
            <person name="Drula E."/>
            <person name="Hughes K.W."/>
            <person name="Mata J.L."/>
            <person name="Ishikawa N.K."/>
            <person name="Vargas-Isla R."/>
            <person name="Ushijima S."/>
            <person name="Smith C.A."/>
            <person name="Ahrendt S."/>
            <person name="Andreopoulos W."/>
            <person name="He G."/>
            <person name="Labutti K."/>
            <person name="Lipzen A."/>
            <person name="Ng V."/>
            <person name="Sandor L."/>
            <person name="Barry K."/>
            <person name="Martinez A.T."/>
            <person name="Xiao Y."/>
            <person name="Gibbons J.G."/>
            <person name="Terashima K."/>
            <person name="Hibbett D.S."/>
            <person name="Grigoriev I.V."/>
        </authorList>
    </citation>
    <scope>NUCLEOTIDE SEQUENCE</scope>
    <source>
        <strain evidence="9">TFB9207</strain>
    </source>
</reference>
<dbReference type="Gene3D" id="2.30.30.40">
    <property type="entry name" value="SH3 Domains"/>
    <property type="match status" value="1"/>
</dbReference>
<evidence type="ECO:0000313" key="9">
    <source>
        <dbReference type="EMBL" id="KAJ3845563.1"/>
    </source>
</evidence>
<comment type="caution">
    <text evidence="9">The sequence shown here is derived from an EMBL/GenBank/DDBJ whole genome shotgun (WGS) entry which is preliminary data.</text>
</comment>
<dbReference type="InterPro" id="IPR036964">
    <property type="entry name" value="RASGEF_cat_dom_sf"/>
</dbReference>
<evidence type="ECO:0000256" key="1">
    <source>
        <dbReference type="ARBA" id="ARBA00022443"/>
    </source>
</evidence>
<feature type="compositionally biased region" description="Low complexity" evidence="5">
    <location>
        <begin position="260"/>
        <end position="274"/>
    </location>
</feature>
<feature type="compositionally biased region" description="Basic and acidic residues" evidence="5">
    <location>
        <begin position="285"/>
        <end position="306"/>
    </location>
</feature>
<evidence type="ECO:0000256" key="5">
    <source>
        <dbReference type="SAM" id="MobiDB-lite"/>
    </source>
</evidence>
<protein>
    <submittedName>
        <fullName evidence="9">Ras guanine nucleotide exchange factor domain-containing protein</fullName>
    </submittedName>
</protein>
<keyword evidence="1 4" id="KW-0728">SH3 domain</keyword>
<dbReference type="GO" id="GO:0007265">
    <property type="term" value="P:Ras protein signal transduction"/>
    <property type="evidence" value="ECO:0007669"/>
    <property type="project" value="TreeGrafter"/>
</dbReference>
<dbReference type="SMART" id="SM00326">
    <property type="entry name" value="SH3"/>
    <property type="match status" value="1"/>
</dbReference>
<dbReference type="InterPro" id="IPR023578">
    <property type="entry name" value="Ras_GEF_dom_sf"/>
</dbReference>
<dbReference type="GO" id="GO:0005085">
    <property type="term" value="F:guanyl-nucleotide exchange factor activity"/>
    <property type="evidence" value="ECO:0007669"/>
    <property type="project" value="UniProtKB-KW"/>
</dbReference>
<evidence type="ECO:0000256" key="2">
    <source>
        <dbReference type="ARBA" id="ARBA00022658"/>
    </source>
</evidence>
<dbReference type="PROSITE" id="PS50002">
    <property type="entry name" value="SH3"/>
    <property type="match status" value="1"/>
</dbReference>
<dbReference type="Pfam" id="PF00618">
    <property type="entry name" value="RasGEF_N"/>
    <property type="match status" value="1"/>
</dbReference>
<dbReference type="PROSITE" id="PS50009">
    <property type="entry name" value="RASGEF_CAT"/>
    <property type="match status" value="1"/>
</dbReference>
<dbReference type="Proteomes" id="UP001163846">
    <property type="component" value="Unassembled WGS sequence"/>
</dbReference>
<feature type="domain" description="Ras-GEF" evidence="7">
    <location>
        <begin position="506"/>
        <end position="742"/>
    </location>
</feature>
<evidence type="ECO:0000256" key="3">
    <source>
        <dbReference type="PROSITE-ProRule" id="PRU00168"/>
    </source>
</evidence>
<dbReference type="Pfam" id="PF00617">
    <property type="entry name" value="RasGEF"/>
    <property type="match status" value="1"/>
</dbReference>